<sequence length="136" mass="14057">MATFVAHVTNPKTRHLWVAGAGLLVVGYAAKGAVWVVAQNQLVEQSEVDQKAAQEVMKQARAGANSAKYQIPKEYYEGLDLSKMANNTNTNTNTDTDTNTDSTATVATAGSTARPGPGAPGVVGGIAEGSAKAPCH</sequence>
<organism evidence="2">
    <name type="scientific">Florenciella parvula</name>
    <dbReference type="NCBI Taxonomy" id="236787"/>
    <lineage>
        <taxon>Eukaryota</taxon>
        <taxon>Sar</taxon>
        <taxon>Stramenopiles</taxon>
        <taxon>Ochrophyta</taxon>
        <taxon>Dictyochophyceae</taxon>
        <taxon>Florenciellales</taxon>
        <taxon>Florenciella</taxon>
    </lineage>
</organism>
<gene>
    <name evidence="2" type="ORF">FPAR1323_LOCUS9277</name>
</gene>
<protein>
    <submittedName>
        <fullName evidence="2">Uncharacterized protein</fullName>
    </submittedName>
</protein>
<accession>A0A7S2FX76</accession>
<reference evidence="2" key="1">
    <citation type="submission" date="2021-01" db="EMBL/GenBank/DDBJ databases">
        <authorList>
            <person name="Corre E."/>
            <person name="Pelletier E."/>
            <person name="Niang G."/>
            <person name="Scheremetjew M."/>
            <person name="Finn R."/>
            <person name="Kale V."/>
            <person name="Holt S."/>
            <person name="Cochrane G."/>
            <person name="Meng A."/>
            <person name="Brown T."/>
            <person name="Cohen L."/>
        </authorList>
    </citation>
    <scope>NUCLEOTIDE SEQUENCE</scope>
    <source>
        <strain evidence="2">RCC1693</strain>
    </source>
</reference>
<evidence type="ECO:0000313" key="2">
    <source>
        <dbReference type="EMBL" id="CAD9418309.1"/>
    </source>
</evidence>
<feature type="region of interest" description="Disordered" evidence="1">
    <location>
        <begin position="84"/>
        <end position="122"/>
    </location>
</feature>
<proteinExistence type="predicted"/>
<evidence type="ECO:0000256" key="1">
    <source>
        <dbReference type="SAM" id="MobiDB-lite"/>
    </source>
</evidence>
<name>A0A7S2FX76_9STRA</name>
<dbReference type="EMBL" id="HBGT01017466">
    <property type="protein sequence ID" value="CAD9418309.1"/>
    <property type="molecule type" value="Transcribed_RNA"/>
</dbReference>
<feature type="compositionally biased region" description="Low complexity" evidence="1">
    <location>
        <begin position="85"/>
        <end position="116"/>
    </location>
</feature>
<dbReference type="AlphaFoldDB" id="A0A7S2FX76"/>